<dbReference type="InterPro" id="IPR018575">
    <property type="entry name" value="Restrct_endonuc_II_Eco29kI"/>
</dbReference>
<dbReference type="AlphaFoldDB" id="A0A6B1FBF6"/>
<proteinExistence type="predicted"/>
<organism evidence="1">
    <name type="scientific">Synechococcus sp. SB0676_bin_10</name>
    <dbReference type="NCBI Taxonomy" id="2604869"/>
    <lineage>
        <taxon>Bacteria</taxon>
        <taxon>Bacillati</taxon>
        <taxon>Cyanobacteriota</taxon>
        <taxon>Cyanophyceae</taxon>
        <taxon>Synechococcales</taxon>
        <taxon>Synechococcaceae</taxon>
        <taxon>Synechococcus</taxon>
    </lineage>
</organism>
<name>A0A6B1FBF6_9SYNE</name>
<sequence>MDRWFLIAGRRPIMHGSGIASGSSAATATIVNDFPVNDSRQYNPLSIEELGKSAVRKLMEYPSVKLPPAYSFDGVGIYTIHYQGDFTPYANMADEEPIYVGKAEPRGRRQGRGGSSCRSPILHGRLREHAASVEAVNNLSLSDFRCRWLVLDPVWIGLTEQVLIAVYRPIWNSVVDGFGNHDPGSGQRNQRRSPWDTLHKGRQWAESLRDSQFSADQIMGNVAMHRAGRNSA</sequence>
<protein>
    <submittedName>
        <fullName evidence="1">Eco29kI family restriction endonuclease</fullName>
    </submittedName>
</protein>
<accession>A0A6B1FBF6</accession>
<dbReference type="GO" id="GO:0004519">
    <property type="term" value="F:endonuclease activity"/>
    <property type="evidence" value="ECO:0007669"/>
    <property type="project" value="UniProtKB-KW"/>
</dbReference>
<keyword evidence="1" id="KW-0540">Nuclease</keyword>
<keyword evidence="1" id="KW-0378">Hydrolase</keyword>
<dbReference type="EMBL" id="VYDO01000287">
    <property type="protein sequence ID" value="MYG39096.1"/>
    <property type="molecule type" value="Genomic_DNA"/>
</dbReference>
<comment type="caution">
    <text evidence="1">The sequence shown here is derived from an EMBL/GenBank/DDBJ whole genome shotgun (WGS) entry which is preliminary data.</text>
</comment>
<evidence type="ECO:0000313" key="1">
    <source>
        <dbReference type="EMBL" id="MYG39096.1"/>
    </source>
</evidence>
<gene>
    <name evidence="1" type="ORF">F4162_09135</name>
</gene>
<keyword evidence="1" id="KW-0255">Endonuclease</keyword>
<dbReference type="Pfam" id="PF09517">
    <property type="entry name" value="RE_Eco29kI"/>
    <property type="match status" value="1"/>
</dbReference>
<reference evidence="1" key="1">
    <citation type="submission" date="2019-09" db="EMBL/GenBank/DDBJ databases">
        <title>Characterisation of the sponge microbiome using genome-centric metagenomics.</title>
        <authorList>
            <person name="Engelberts J.P."/>
            <person name="Robbins S.J."/>
            <person name="De Goeij J.M."/>
            <person name="Aranda M."/>
            <person name="Bell S.C."/>
            <person name="Webster N.S."/>
        </authorList>
    </citation>
    <scope>NUCLEOTIDE SEQUENCE</scope>
    <source>
        <strain evidence="1">SB0676_bin_10</strain>
    </source>
</reference>